<dbReference type="GO" id="GO:0005739">
    <property type="term" value="C:mitochondrion"/>
    <property type="evidence" value="ECO:0007669"/>
    <property type="project" value="TreeGrafter"/>
</dbReference>
<evidence type="ECO:0000256" key="1">
    <source>
        <dbReference type="SAM" id="Phobius"/>
    </source>
</evidence>
<keyword evidence="1" id="KW-1133">Transmembrane helix</keyword>
<gene>
    <name evidence="2" type="ORF">BINO364_LOCUS9311</name>
</gene>
<dbReference type="GO" id="GO:0005886">
    <property type="term" value="C:plasma membrane"/>
    <property type="evidence" value="ECO:0007669"/>
    <property type="project" value="TreeGrafter"/>
</dbReference>
<dbReference type="Proteomes" id="UP000838878">
    <property type="component" value="Chromosome 4"/>
</dbReference>
<evidence type="ECO:0000313" key="2">
    <source>
        <dbReference type="EMBL" id="CAH0723484.1"/>
    </source>
</evidence>
<dbReference type="OrthoDB" id="6929258at2759"/>
<evidence type="ECO:0008006" key="4">
    <source>
        <dbReference type="Google" id="ProtNLM"/>
    </source>
</evidence>
<name>A0A8J9UR70_9NEOP</name>
<dbReference type="EMBL" id="OV170224">
    <property type="protein sequence ID" value="CAH0723484.1"/>
    <property type="molecule type" value="Genomic_DNA"/>
</dbReference>
<keyword evidence="3" id="KW-1185">Reference proteome</keyword>
<dbReference type="GO" id="GO:0009247">
    <property type="term" value="P:glycolipid biosynthetic process"/>
    <property type="evidence" value="ECO:0007669"/>
    <property type="project" value="TreeGrafter"/>
</dbReference>
<dbReference type="AlphaFoldDB" id="A0A8J9UR70"/>
<feature type="transmembrane region" description="Helical" evidence="1">
    <location>
        <begin position="78"/>
        <end position="99"/>
    </location>
</feature>
<keyword evidence="1" id="KW-0472">Membrane</keyword>
<dbReference type="PANTHER" id="PTHR12286">
    <property type="entry name" value="SACCHAROPINE DEHYDROGENASE-LIKE OXIDOREDUCTASE"/>
    <property type="match status" value="1"/>
</dbReference>
<keyword evidence="1" id="KW-0812">Transmembrane</keyword>
<feature type="non-terminal residue" evidence="2">
    <location>
        <position position="219"/>
    </location>
</feature>
<reference evidence="2" key="1">
    <citation type="submission" date="2021-12" db="EMBL/GenBank/DDBJ databases">
        <authorList>
            <person name="Martin H S."/>
        </authorList>
    </citation>
    <scope>NUCLEOTIDE SEQUENCE</scope>
</reference>
<dbReference type="PANTHER" id="PTHR12286:SF5">
    <property type="entry name" value="SACCHAROPINE DEHYDROGENASE-LIKE OXIDOREDUCTASE"/>
    <property type="match status" value="1"/>
</dbReference>
<proteinExistence type="predicted"/>
<organism evidence="2 3">
    <name type="scientific">Brenthis ino</name>
    <name type="common">lesser marbled fritillary</name>
    <dbReference type="NCBI Taxonomy" id="405034"/>
    <lineage>
        <taxon>Eukaryota</taxon>
        <taxon>Metazoa</taxon>
        <taxon>Ecdysozoa</taxon>
        <taxon>Arthropoda</taxon>
        <taxon>Hexapoda</taxon>
        <taxon>Insecta</taxon>
        <taxon>Pterygota</taxon>
        <taxon>Neoptera</taxon>
        <taxon>Endopterygota</taxon>
        <taxon>Lepidoptera</taxon>
        <taxon>Glossata</taxon>
        <taxon>Ditrysia</taxon>
        <taxon>Papilionoidea</taxon>
        <taxon>Nymphalidae</taxon>
        <taxon>Heliconiinae</taxon>
        <taxon>Argynnini</taxon>
        <taxon>Brenthis</taxon>
    </lineage>
</organism>
<dbReference type="GO" id="GO:0005811">
    <property type="term" value="C:lipid droplet"/>
    <property type="evidence" value="ECO:0007669"/>
    <property type="project" value="TreeGrafter"/>
</dbReference>
<protein>
    <recommendedName>
        <fullName evidence="4">Saccharopine dehydrogenase-like oxidoreductase</fullName>
    </recommendedName>
</protein>
<sequence>MAHYNELPALRKKMYPKELPAFEPKLKPRRVIHRWMSAWCAPFPSCDEAVVYSTQRYLYEKEHIRPAQIKTYVKAPNLLLMIVTFAAVLLIYFLSRFTLTRKFMLNWPRLSTMTVISKTPSESAVNATKFKFNLFGEGWDAGTDADAVPPNKKMMVEVSGSNGYSMTAVALIFSAITLLKESDKMPAYGVITPGVAFRNTNLINHLNKNNLKFEVVDKE</sequence>
<dbReference type="InterPro" id="IPR051276">
    <property type="entry name" value="Saccharopine_DH-like_oxidrdct"/>
</dbReference>
<accession>A0A8J9UR70</accession>
<evidence type="ECO:0000313" key="3">
    <source>
        <dbReference type="Proteomes" id="UP000838878"/>
    </source>
</evidence>